<dbReference type="Proteomes" id="UP000215335">
    <property type="component" value="Unassembled WGS sequence"/>
</dbReference>
<dbReference type="OrthoDB" id="407630at2759"/>
<accession>A0A232F1F1</accession>
<dbReference type="InterPro" id="IPR037365">
    <property type="entry name" value="Slowmo/Ups"/>
</dbReference>
<organism evidence="3 4">
    <name type="scientific">Trichomalopsis sarcophagae</name>
    <dbReference type="NCBI Taxonomy" id="543379"/>
    <lineage>
        <taxon>Eukaryota</taxon>
        <taxon>Metazoa</taxon>
        <taxon>Ecdysozoa</taxon>
        <taxon>Arthropoda</taxon>
        <taxon>Hexapoda</taxon>
        <taxon>Insecta</taxon>
        <taxon>Pterygota</taxon>
        <taxon>Neoptera</taxon>
        <taxon>Endopterygota</taxon>
        <taxon>Hymenoptera</taxon>
        <taxon>Apocrita</taxon>
        <taxon>Proctotrupomorpha</taxon>
        <taxon>Chalcidoidea</taxon>
        <taxon>Pteromalidae</taxon>
        <taxon>Pteromalinae</taxon>
        <taxon>Trichomalopsis</taxon>
    </lineage>
</organism>
<evidence type="ECO:0000259" key="2">
    <source>
        <dbReference type="PROSITE" id="PS50904"/>
    </source>
</evidence>
<feature type="domain" description="PRELI/MSF1" evidence="2">
    <location>
        <begin position="1"/>
        <end position="92"/>
    </location>
</feature>
<dbReference type="AlphaFoldDB" id="A0A232F1F1"/>
<feature type="compositionally biased region" description="Polar residues" evidence="1">
    <location>
        <begin position="140"/>
        <end position="153"/>
    </location>
</feature>
<evidence type="ECO:0000313" key="3">
    <source>
        <dbReference type="EMBL" id="OXU24238.1"/>
    </source>
</evidence>
<protein>
    <recommendedName>
        <fullName evidence="2">PRELI/MSF1 domain-containing protein</fullName>
    </recommendedName>
</protein>
<dbReference type="Pfam" id="PF04707">
    <property type="entry name" value="PRELI"/>
    <property type="match status" value="1"/>
</dbReference>
<feature type="region of interest" description="Disordered" evidence="1">
    <location>
        <begin position="127"/>
        <end position="153"/>
    </location>
</feature>
<gene>
    <name evidence="3" type="ORF">TSAR_002192</name>
</gene>
<dbReference type="PANTHER" id="PTHR11158">
    <property type="entry name" value="MSF1/PX19 RELATED"/>
    <property type="match status" value="1"/>
</dbReference>
<sequence>MSESSTPRRSFVRADKKLTFYNYITVDETVTYTPHPRDTSKTLLTQEAVVKVHGVPLTHYMEDLLTSKISFNAGKGRQAIEWVIDKIDAEVKDLANSAAKTTDELLNTTRRQIDDLTNITKRSMDEIQSAAKKSFEEVHNLTTPPSHSSMPKL</sequence>
<evidence type="ECO:0000256" key="1">
    <source>
        <dbReference type="SAM" id="MobiDB-lite"/>
    </source>
</evidence>
<proteinExistence type="predicted"/>
<evidence type="ECO:0000313" key="4">
    <source>
        <dbReference type="Proteomes" id="UP000215335"/>
    </source>
</evidence>
<dbReference type="InterPro" id="IPR006797">
    <property type="entry name" value="PRELI/MSF1_dom"/>
</dbReference>
<dbReference type="GO" id="GO:0005758">
    <property type="term" value="C:mitochondrial intermembrane space"/>
    <property type="evidence" value="ECO:0007669"/>
    <property type="project" value="InterPro"/>
</dbReference>
<keyword evidence="4" id="KW-1185">Reference proteome</keyword>
<name>A0A232F1F1_9HYME</name>
<dbReference type="STRING" id="543379.A0A232F1F1"/>
<comment type="caution">
    <text evidence="3">The sequence shown here is derived from an EMBL/GenBank/DDBJ whole genome shotgun (WGS) entry which is preliminary data.</text>
</comment>
<reference evidence="3 4" key="1">
    <citation type="journal article" date="2017" name="Curr. Biol.">
        <title>The Evolution of Venom by Co-option of Single-Copy Genes.</title>
        <authorList>
            <person name="Martinson E.O."/>
            <person name="Mrinalini"/>
            <person name="Kelkar Y.D."/>
            <person name="Chang C.H."/>
            <person name="Werren J.H."/>
        </authorList>
    </citation>
    <scope>NUCLEOTIDE SEQUENCE [LARGE SCALE GENOMIC DNA]</scope>
    <source>
        <strain evidence="3 4">Alberta</strain>
        <tissue evidence="3">Whole body</tissue>
    </source>
</reference>
<dbReference type="EMBL" id="NNAY01001362">
    <property type="protein sequence ID" value="OXU24238.1"/>
    <property type="molecule type" value="Genomic_DNA"/>
</dbReference>
<dbReference type="PROSITE" id="PS50904">
    <property type="entry name" value="PRELI_MSF1"/>
    <property type="match status" value="1"/>
</dbReference>